<organism evidence="2 3">
    <name type="scientific">Corynebacterium qintianiae</name>
    <dbReference type="NCBI Taxonomy" id="2709392"/>
    <lineage>
        <taxon>Bacteria</taxon>
        <taxon>Bacillati</taxon>
        <taxon>Actinomycetota</taxon>
        <taxon>Actinomycetes</taxon>
        <taxon>Mycobacteriales</taxon>
        <taxon>Corynebacteriaceae</taxon>
        <taxon>Corynebacterium</taxon>
    </lineage>
</organism>
<sequence>MKRLLAIVPAAALLTSCTALDVVGPRANGEIMALAKQASADESSLVDAPAAHDLRAAHADQLVAEAQRLCGTDPDGATPPTCRVTYGDADLPAGAVDVGALVDQVRASAVDAADKVPDDSVDLVVSQAVDTVALAPVNLDGLNVSDAPAADLDAAREALRREYVLEYGLGMATAWGDEAVDERVDELRGASDKRREALAAALEPTGEVPQPLPGYEFADGSAPYDADSAAAFIERLHADTVAELRRAAGDATGSQWRDAAIGLSAHAQRV</sequence>
<evidence type="ECO:0000313" key="3">
    <source>
        <dbReference type="Proteomes" id="UP000594586"/>
    </source>
</evidence>
<dbReference type="KEGG" id="cqn:G7Y29_06700"/>
<dbReference type="SUPFAM" id="SSF47240">
    <property type="entry name" value="Ferritin-like"/>
    <property type="match status" value="1"/>
</dbReference>
<dbReference type="PROSITE" id="PS51257">
    <property type="entry name" value="PROKAR_LIPOPROTEIN"/>
    <property type="match status" value="1"/>
</dbReference>
<dbReference type="Gene3D" id="1.20.1260.10">
    <property type="match status" value="1"/>
</dbReference>
<dbReference type="InterPro" id="IPR009078">
    <property type="entry name" value="Ferritin-like_SF"/>
</dbReference>
<proteinExistence type="predicted"/>
<keyword evidence="3" id="KW-1185">Reference proteome</keyword>
<accession>A0A7T0PD45</accession>
<feature type="signal peptide" evidence="1">
    <location>
        <begin position="1"/>
        <end position="21"/>
    </location>
</feature>
<dbReference type="EMBL" id="CP064955">
    <property type="protein sequence ID" value="QPK82573.1"/>
    <property type="molecule type" value="Genomic_DNA"/>
</dbReference>
<reference evidence="2 3" key="1">
    <citation type="submission" date="2020-11" db="EMBL/GenBank/DDBJ databases">
        <title>Corynebacterium sp. MC1420.</title>
        <authorList>
            <person name="Zhou J."/>
        </authorList>
    </citation>
    <scope>NUCLEOTIDE SEQUENCE [LARGE SCALE GENOMIC DNA]</scope>
    <source>
        <strain evidence="2 3">MC1420</strain>
    </source>
</reference>
<protein>
    <recommendedName>
        <fullName evidence="4">DUF4439 domain-containing protein</fullName>
    </recommendedName>
</protein>
<keyword evidence="1" id="KW-0732">Signal</keyword>
<evidence type="ECO:0000313" key="2">
    <source>
        <dbReference type="EMBL" id="QPK82573.1"/>
    </source>
</evidence>
<dbReference type="InterPro" id="IPR012347">
    <property type="entry name" value="Ferritin-like"/>
</dbReference>
<evidence type="ECO:0008006" key="4">
    <source>
        <dbReference type="Google" id="ProtNLM"/>
    </source>
</evidence>
<gene>
    <name evidence="2" type="ORF">G7Y29_06700</name>
</gene>
<dbReference type="AlphaFoldDB" id="A0A7T0PD45"/>
<feature type="chain" id="PRO_5032594212" description="DUF4439 domain-containing protein" evidence="1">
    <location>
        <begin position="22"/>
        <end position="270"/>
    </location>
</feature>
<dbReference type="RefSeq" id="WP_165002494.1">
    <property type="nucleotide sequence ID" value="NZ_CP064955.1"/>
</dbReference>
<evidence type="ECO:0000256" key="1">
    <source>
        <dbReference type="SAM" id="SignalP"/>
    </source>
</evidence>
<dbReference type="Proteomes" id="UP000594586">
    <property type="component" value="Chromosome"/>
</dbReference>
<name>A0A7T0PD45_9CORY</name>